<dbReference type="SUPFAM" id="SSF48726">
    <property type="entry name" value="Immunoglobulin"/>
    <property type="match status" value="1"/>
</dbReference>
<feature type="compositionally biased region" description="Polar residues" evidence="3">
    <location>
        <begin position="177"/>
        <end position="186"/>
    </location>
</feature>
<evidence type="ECO:0000259" key="5">
    <source>
        <dbReference type="PROSITE" id="PS50835"/>
    </source>
</evidence>
<evidence type="ECO:0000256" key="2">
    <source>
        <dbReference type="ARBA" id="ARBA00022859"/>
    </source>
</evidence>
<evidence type="ECO:0000256" key="3">
    <source>
        <dbReference type="SAM" id="MobiDB-lite"/>
    </source>
</evidence>
<feature type="signal peptide" evidence="4">
    <location>
        <begin position="1"/>
        <end position="38"/>
    </location>
</feature>
<dbReference type="GO" id="GO:0007166">
    <property type="term" value="P:cell surface receptor signaling pathway"/>
    <property type="evidence" value="ECO:0007669"/>
    <property type="project" value="TreeGrafter"/>
</dbReference>
<keyword evidence="1 4" id="KW-0732">Signal</keyword>
<dbReference type="GO" id="GO:0002376">
    <property type="term" value="P:immune system process"/>
    <property type="evidence" value="ECO:0007669"/>
    <property type="project" value="UniProtKB-KW"/>
</dbReference>
<dbReference type="OMA" id="PRYYITQ"/>
<dbReference type="InterPro" id="IPR013783">
    <property type="entry name" value="Ig-like_fold"/>
</dbReference>
<evidence type="ECO:0000256" key="1">
    <source>
        <dbReference type="ARBA" id="ARBA00022729"/>
    </source>
</evidence>
<dbReference type="Ensembl" id="ENSEAST00005014670.1">
    <property type="protein sequence ID" value="ENSEASP00005013506.1"/>
    <property type="gene ID" value="ENSEASG00005009439.1"/>
</dbReference>
<dbReference type="InterPro" id="IPR007110">
    <property type="entry name" value="Ig-like_dom"/>
</dbReference>
<dbReference type="PROSITE" id="PS50835">
    <property type="entry name" value="IG_LIKE"/>
    <property type="match status" value="1"/>
</dbReference>
<protein>
    <recommendedName>
        <fullName evidence="5">Ig-like domain-containing protein</fullName>
    </recommendedName>
</protein>
<dbReference type="PANTHER" id="PTHR23268">
    <property type="entry name" value="T-CELL RECEPTOR BETA CHAIN"/>
    <property type="match status" value="1"/>
</dbReference>
<sequence>MALQSPSSKPLPSLLGSRLLLKSCFYLLSASPIGSVDAAVTQKPRYYITQTGHKMILECSQNKNHLSMFWYRQDPGQGPRLIHYSRGVNSTAKGDITEGYSVSRNKKEDFHLTLESASTKQTSLYLCASNETTLLHSQLLSAQKGQPRARGPLLPEALVSRRKTVPMKLSPDFPGRGSQSEGPHAA</sequence>
<accession>A0A8C4LS29</accession>
<keyword evidence="2" id="KW-0391">Immunity</keyword>
<reference evidence="6" key="1">
    <citation type="submission" date="2023-03" db="UniProtKB">
        <authorList>
            <consortium name="Ensembl"/>
        </authorList>
    </citation>
    <scope>IDENTIFICATION</scope>
</reference>
<organism evidence="6">
    <name type="scientific">Equus asinus asinus</name>
    <dbReference type="NCBI Taxonomy" id="83772"/>
    <lineage>
        <taxon>Eukaryota</taxon>
        <taxon>Metazoa</taxon>
        <taxon>Chordata</taxon>
        <taxon>Craniata</taxon>
        <taxon>Vertebrata</taxon>
        <taxon>Euteleostomi</taxon>
        <taxon>Mammalia</taxon>
        <taxon>Eutheria</taxon>
        <taxon>Laurasiatheria</taxon>
        <taxon>Perissodactyla</taxon>
        <taxon>Equidae</taxon>
        <taxon>Equus</taxon>
    </lineage>
</organism>
<dbReference type="SMART" id="SM00406">
    <property type="entry name" value="IGv"/>
    <property type="match status" value="1"/>
</dbReference>
<dbReference type="AlphaFoldDB" id="A0A8C4LS29"/>
<dbReference type="GO" id="GO:0005886">
    <property type="term" value="C:plasma membrane"/>
    <property type="evidence" value="ECO:0007669"/>
    <property type="project" value="TreeGrafter"/>
</dbReference>
<dbReference type="Gene3D" id="2.60.40.10">
    <property type="entry name" value="Immunoglobulins"/>
    <property type="match status" value="1"/>
</dbReference>
<dbReference type="Pfam" id="PF07686">
    <property type="entry name" value="V-set"/>
    <property type="match status" value="1"/>
</dbReference>
<proteinExistence type="predicted"/>
<feature type="region of interest" description="Disordered" evidence="3">
    <location>
        <begin position="161"/>
        <end position="186"/>
    </location>
</feature>
<dbReference type="PANTHER" id="PTHR23268:SF42">
    <property type="entry name" value="T CELL RECEPTOR BETA VARIABLE 10-1-RELATED"/>
    <property type="match status" value="1"/>
</dbReference>
<dbReference type="InterPro" id="IPR050413">
    <property type="entry name" value="TCR_beta_variable"/>
</dbReference>
<dbReference type="InterPro" id="IPR013106">
    <property type="entry name" value="Ig_V-set"/>
</dbReference>
<evidence type="ECO:0000256" key="4">
    <source>
        <dbReference type="SAM" id="SignalP"/>
    </source>
</evidence>
<name>A0A8C4LS29_EQUAS</name>
<feature type="domain" description="Ig-like" evidence="5">
    <location>
        <begin position="32"/>
        <end position="141"/>
    </location>
</feature>
<evidence type="ECO:0000313" key="6">
    <source>
        <dbReference type="Ensembl" id="ENSEASP00005013506.1"/>
    </source>
</evidence>
<dbReference type="InterPro" id="IPR036179">
    <property type="entry name" value="Ig-like_dom_sf"/>
</dbReference>
<feature type="chain" id="PRO_5034387899" description="Ig-like domain-containing protein" evidence="4">
    <location>
        <begin position="39"/>
        <end position="186"/>
    </location>
</feature>